<gene>
    <name evidence="5" type="ORF">INF28_00225</name>
</gene>
<dbReference type="PROSITE" id="PS00198">
    <property type="entry name" value="4FE4S_FER_1"/>
    <property type="match status" value="2"/>
</dbReference>
<feature type="domain" description="4Fe-4S ferredoxin-type" evidence="4">
    <location>
        <begin position="39"/>
        <end position="68"/>
    </location>
</feature>
<proteinExistence type="predicted"/>
<keyword evidence="1" id="KW-0479">Metal-binding</keyword>
<evidence type="ECO:0000313" key="6">
    <source>
        <dbReference type="Proteomes" id="UP000806542"/>
    </source>
</evidence>
<reference evidence="5" key="1">
    <citation type="submission" date="2020-10" db="EMBL/GenBank/DDBJ databases">
        <title>ChiBAC.</title>
        <authorList>
            <person name="Zenner C."/>
            <person name="Hitch T.C.A."/>
            <person name="Clavel T."/>
        </authorList>
    </citation>
    <scope>NUCLEOTIDE SEQUENCE</scope>
    <source>
        <strain evidence="5">DSM 107454</strain>
    </source>
</reference>
<evidence type="ECO:0000313" key="5">
    <source>
        <dbReference type="EMBL" id="MBE5038892.1"/>
    </source>
</evidence>
<comment type="caution">
    <text evidence="5">The sequence shown here is derived from an EMBL/GenBank/DDBJ whole genome shotgun (WGS) entry which is preliminary data.</text>
</comment>
<dbReference type="GO" id="GO:0051536">
    <property type="term" value="F:iron-sulfur cluster binding"/>
    <property type="evidence" value="ECO:0007669"/>
    <property type="project" value="UniProtKB-KW"/>
</dbReference>
<evidence type="ECO:0000259" key="4">
    <source>
        <dbReference type="PROSITE" id="PS51379"/>
    </source>
</evidence>
<dbReference type="InterPro" id="IPR017896">
    <property type="entry name" value="4Fe4S_Fe-S-bd"/>
</dbReference>
<evidence type="ECO:0000256" key="2">
    <source>
        <dbReference type="ARBA" id="ARBA00023004"/>
    </source>
</evidence>
<dbReference type="AlphaFoldDB" id="A0A9D5R7K0"/>
<feature type="domain" description="4Fe-4S ferredoxin-type" evidence="4">
    <location>
        <begin position="2"/>
        <end position="31"/>
    </location>
</feature>
<evidence type="ECO:0000256" key="3">
    <source>
        <dbReference type="ARBA" id="ARBA00023014"/>
    </source>
</evidence>
<dbReference type="Proteomes" id="UP000806542">
    <property type="component" value="Unassembled WGS sequence"/>
</dbReference>
<accession>A0A9D5R7K0</accession>
<dbReference type="SUPFAM" id="SSF54862">
    <property type="entry name" value="4Fe-4S ferredoxins"/>
    <property type="match status" value="1"/>
</dbReference>
<organism evidence="5 6">
    <name type="scientific">Ructibacterium gallinarum</name>
    <dbReference type="NCBI Taxonomy" id="2779355"/>
    <lineage>
        <taxon>Bacteria</taxon>
        <taxon>Bacillati</taxon>
        <taxon>Bacillota</taxon>
        <taxon>Clostridia</taxon>
        <taxon>Eubacteriales</taxon>
        <taxon>Oscillospiraceae</taxon>
        <taxon>Ructibacterium</taxon>
    </lineage>
</organism>
<keyword evidence="3" id="KW-0411">Iron-sulfur</keyword>
<dbReference type="Gene3D" id="3.30.70.20">
    <property type="match status" value="1"/>
</dbReference>
<keyword evidence="2" id="KW-0408">Iron</keyword>
<keyword evidence="6" id="KW-1185">Reference proteome</keyword>
<sequence>MPKVTFRTDRCKGCGLCTTVCPKKIVVMDYDIINEKGFHPATVKEQEKCIGCAFCATMCPDCVIKVER</sequence>
<dbReference type="EMBL" id="JADCKB010000001">
    <property type="protein sequence ID" value="MBE5038892.1"/>
    <property type="molecule type" value="Genomic_DNA"/>
</dbReference>
<name>A0A9D5R7K0_9FIRM</name>
<dbReference type="InterPro" id="IPR017900">
    <property type="entry name" value="4Fe4S_Fe_S_CS"/>
</dbReference>
<evidence type="ECO:0000256" key="1">
    <source>
        <dbReference type="ARBA" id="ARBA00022723"/>
    </source>
</evidence>
<dbReference type="PROSITE" id="PS51379">
    <property type="entry name" value="4FE4S_FER_2"/>
    <property type="match status" value="2"/>
</dbReference>
<dbReference type="PANTHER" id="PTHR43122">
    <property type="entry name" value="FERREDOXIN SUBUNIT OF PYRUVATE:FLAVODOXIN OXIDOREDUCTASE-RELATED"/>
    <property type="match status" value="1"/>
</dbReference>
<dbReference type="PANTHER" id="PTHR43122:SF2">
    <property type="entry name" value="FERREDOXIN SUBUNIT OF PYRUVATE:FLAVODOXIN OXIDOREDUCTASE"/>
    <property type="match status" value="1"/>
</dbReference>
<dbReference type="Pfam" id="PF13237">
    <property type="entry name" value="Fer4_10"/>
    <property type="match status" value="1"/>
</dbReference>
<protein>
    <submittedName>
        <fullName evidence="5">4Fe-4S dicluster domain-containing protein</fullName>
    </submittedName>
</protein>
<dbReference type="GO" id="GO:0046872">
    <property type="term" value="F:metal ion binding"/>
    <property type="evidence" value="ECO:0007669"/>
    <property type="project" value="UniProtKB-KW"/>
</dbReference>